<gene>
    <name evidence="5" type="ORF">F9Y85_08805</name>
    <name evidence="6" type="ORF">R5H13_08155</name>
</gene>
<sequence length="254" mass="28560">MSTDLTLELINPTGEIANYVQAIWFAQSHKRGETWLPSDGATGFIFPLRGLVSFNDNPLTAPFYLQPIAIQSSKVNYSEQACFFGIRFKPAGLAFLKTLQHPIANPNNILPLLNTLQTSANLTALLRLLEPILNMPIPRQNSILHTQILLEHIVSMTPLEQAYAQTPIGKRQLERQVKTHCGITPKHLARIYRVRLAKQKLRETPDINIAQLALDCGYADQSHLIREFKTIFQITPAKYTKRLKAADTTLPAAR</sequence>
<evidence type="ECO:0000313" key="7">
    <source>
        <dbReference type="Proteomes" id="UP000646877"/>
    </source>
</evidence>
<dbReference type="PANTHER" id="PTHR46796:SF13">
    <property type="entry name" value="HTH-TYPE TRANSCRIPTIONAL ACTIVATOR RHAS"/>
    <property type="match status" value="1"/>
</dbReference>
<proteinExistence type="predicted"/>
<dbReference type="EMBL" id="WEIA01000004">
    <property type="protein sequence ID" value="NLR21413.1"/>
    <property type="molecule type" value="Genomic_DNA"/>
</dbReference>
<dbReference type="PROSITE" id="PS00041">
    <property type="entry name" value="HTH_ARAC_FAMILY_1"/>
    <property type="match status" value="1"/>
</dbReference>
<keyword evidence="3" id="KW-0804">Transcription</keyword>
<keyword evidence="1" id="KW-0805">Transcription regulation</keyword>
<reference evidence="5" key="1">
    <citation type="submission" date="2019-10" db="EMBL/GenBank/DDBJ databases">
        <authorList>
            <person name="Paulsen S."/>
        </authorList>
    </citation>
    <scope>NUCLEOTIDE SEQUENCE</scope>
    <source>
        <strain evidence="5">LMG 19692</strain>
    </source>
</reference>
<organism evidence="5 7">
    <name type="scientific">Pseudoalteromonas maricaloris</name>
    <dbReference type="NCBI Taxonomy" id="184924"/>
    <lineage>
        <taxon>Bacteria</taxon>
        <taxon>Pseudomonadati</taxon>
        <taxon>Pseudomonadota</taxon>
        <taxon>Gammaproteobacteria</taxon>
        <taxon>Alteromonadales</taxon>
        <taxon>Pseudoalteromonadaceae</taxon>
        <taxon>Pseudoalteromonas</taxon>
    </lineage>
</organism>
<dbReference type="PANTHER" id="PTHR46796">
    <property type="entry name" value="HTH-TYPE TRANSCRIPTIONAL ACTIVATOR RHAS-RELATED"/>
    <property type="match status" value="1"/>
</dbReference>
<dbReference type="AlphaFoldDB" id="A0A8I2KPY8"/>
<keyword evidence="2" id="KW-0238">DNA-binding</keyword>
<dbReference type="GO" id="GO:0003700">
    <property type="term" value="F:DNA-binding transcription factor activity"/>
    <property type="evidence" value="ECO:0007669"/>
    <property type="project" value="InterPro"/>
</dbReference>
<dbReference type="SMART" id="SM00342">
    <property type="entry name" value="HTH_ARAC"/>
    <property type="match status" value="1"/>
</dbReference>
<dbReference type="SUPFAM" id="SSF46689">
    <property type="entry name" value="Homeodomain-like"/>
    <property type="match status" value="1"/>
</dbReference>
<dbReference type="Proteomes" id="UP000646877">
    <property type="component" value="Unassembled WGS sequence"/>
</dbReference>
<keyword evidence="8" id="KW-1185">Reference proteome</keyword>
<dbReference type="Pfam" id="PF20240">
    <property type="entry name" value="DUF6597"/>
    <property type="match status" value="1"/>
</dbReference>
<dbReference type="GO" id="GO:0043565">
    <property type="term" value="F:sequence-specific DNA binding"/>
    <property type="evidence" value="ECO:0007669"/>
    <property type="project" value="InterPro"/>
</dbReference>
<protein>
    <submittedName>
        <fullName evidence="5">AraC family transcriptional regulator</fullName>
    </submittedName>
    <submittedName>
        <fullName evidence="6">Helix-turn-helix domain-containing protein</fullName>
    </submittedName>
</protein>
<dbReference type="InterPro" id="IPR018060">
    <property type="entry name" value="HTH_AraC"/>
</dbReference>
<dbReference type="Gene3D" id="1.10.10.60">
    <property type="entry name" value="Homeodomain-like"/>
    <property type="match status" value="1"/>
</dbReference>
<evidence type="ECO:0000313" key="5">
    <source>
        <dbReference type="EMBL" id="NLR21413.1"/>
    </source>
</evidence>
<reference evidence="6 8" key="2">
    <citation type="submission" date="2023-10" db="EMBL/GenBank/DDBJ databases">
        <title>To unveil natural product biosynthetic capacity in Pseudoalteromonas.</title>
        <authorList>
            <person name="Wang J."/>
        </authorList>
    </citation>
    <scope>NUCLEOTIDE SEQUENCE [LARGE SCALE GENOMIC DNA]</scope>
    <source>
        <strain evidence="6 8">DSM 15914</strain>
    </source>
</reference>
<accession>A0A8I2KPY8</accession>
<dbReference type="InterPro" id="IPR050204">
    <property type="entry name" value="AraC_XylS_family_regulators"/>
</dbReference>
<dbReference type="InterPro" id="IPR018062">
    <property type="entry name" value="HTH_AraC-typ_CS"/>
</dbReference>
<dbReference type="EMBL" id="CP137578">
    <property type="protein sequence ID" value="WOX30218.1"/>
    <property type="molecule type" value="Genomic_DNA"/>
</dbReference>
<evidence type="ECO:0000259" key="4">
    <source>
        <dbReference type="PROSITE" id="PS01124"/>
    </source>
</evidence>
<dbReference type="RefSeq" id="WP_130126205.1">
    <property type="nucleotide sequence ID" value="NZ_CBCSDF010000001.1"/>
</dbReference>
<dbReference type="InterPro" id="IPR009057">
    <property type="entry name" value="Homeodomain-like_sf"/>
</dbReference>
<evidence type="ECO:0000313" key="8">
    <source>
        <dbReference type="Proteomes" id="UP001304419"/>
    </source>
</evidence>
<evidence type="ECO:0000256" key="2">
    <source>
        <dbReference type="ARBA" id="ARBA00023125"/>
    </source>
</evidence>
<evidence type="ECO:0000313" key="6">
    <source>
        <dbReference type="EMBL" id="WOX30218.1"/>
    </source>
</evidence>
<dbReference type="Pfam" id="PF12833">
    <property type="entry name" value="HTH_18"/>
    <property type="match status" value="1"/>
</dbReference>
<evidence type="ECO:0000256" key="3">
    <source>
        <dbReference type="ARBA" id="ARBA00023163"/>
    </source>
</evidence>
<feature type="domain" description="HTH araC/xylS-type" evidence="4">
    <location>
        <begin position="147"/>
        <end position="242"/>
    </location>
</feature>
<dbReference type="Proteomes" id="UP001304419">
    <property type="component" value="Chromosome 1"/>
</dbReference>
<dbReference type="PROSITE" id="PS01124">
    <property type="entry name" value="HTH_ARAC_FAMILY_2"/>
    <property type="match status" value="1"/>
</dbReference>
<dbReference type="InterPro" id="IPR046532">
    <property type="entry name" value="DUF6597"/>
</dbReference>
<name>A0A8I2KPY8_9GAMM</name>
<evidence type="ECO:0000256" key="1">
    <source>
        <dbReference type="ARBA" id="ARBA00023015"/>
    </source>
</evidence>